<proteinExistence type="predicted"/>
<protein>
    <recommendedName>
        <fullName evidence="3">Pilus assembly protein Flp/PilA</fullName>
    </recommendedName>
</protein>
<dbReference type="EMBL" id="FOHJ01000016">
    <property type="protein sequence ID" value="SEU05195.1"/>
    <property type="molecule type" value="Genomic_DNA"/>
</dbReference>
<accession>A0A1I0J5N3</accession>
<keyword evidence="2" id="KW-1185">Reference proteome</keyword>
<dbReference type="Proteomes" id="UP000199095">
    <property type="component" value="Unassembled WGS sequence"/>
</dbReference>
<dbReference type="STRING" id="237682.SAMN05421676_11633"/>
<gene>
    <name evidence="1" type="ORF">SAMN05421676_11633</name>
</gene>
<evidence type="ECO:0008006" key="3">
    <source>
        <dbReference type="Google" id="ProtNLM"/>
    </source>
</evidence>
<sequence>MGKMVRFYVKMTQPVRNERGAQSLEWLGVAALLILVLGIISSAVSDNSDGIKGIIESIISKISNMVG</sequence>
<dbReference type="AlphaFoldDB" id="A0A1I0J5N3"/>
<dbReference type="RefSeq" id="WP_245732869.1">
    <property type="nucleotide sequence ID" value="NZ_FOHJ01000016.1"/>
</dbReference>
<name>A0A1I0J5N3_9BACI</name>
<reference evidence="2" key="1">
    <citation type="submission" date="2016-10" db="EMBL/GenBank/DDBJ databases">
        <authorList>
            <person name="Varghese N."/>
            <person name="Submissions S."/>
        </authorList>
    </citation>
    <scope>NUCLEOTIDE SEQUENCE [LARGE SCALE GENOMIC DNA]</scope>
    <source>
        <strain evidence="2">CGMCC 1.3566</strain>
    </source>
</reference>
<evidence type="ECO:0000313" key="2">
    <source>
        <dbReference type="Proteomes" id="UP000199095"/>
    </source>
</evidence>
<organism evidence="1 2">
    <name type="scientific">Salinibacillus kushneri</name>
    <dbReference type="NCBI Taxonomy" id="237682"/>
    <lineage>
        <taxon>Bacteria</taxon>
        <taxon>Bacillati</taxon>
        <taxon>Bacillota</taxon>
        <taxon>Bacilli</taxon>
        <taxon>Bacillales</taxon>
        <taxon>Bacillaceae</taxon>
        <taxon>Salinibacillus</taxon>
    </lineage>
</organism>
<evidence type="ECO:0000313" key="1">
    <source>
        <dbReference type="EMBL" id="SEU05195.1"/>
    </source>
</evidence>